<sequence length="139" mass="15535">MERRQTIVELLQLQYDAMERFANAQARLLNVSSTHAASTVAESSAEDMEDALSSINKVRNRLRSNLKQLEQDEKFCKLHPKHLALSQRVAQTIASNPSWHTNGLPSHTTGITETNTVALATLRASIERINEAERDRVAA</sequence>
<gene>
    <name evidence="2" type="ORF">CYCCA115_LOCUS22158</name>
</gene>
<evidence type="ECO:0000313" key="3">
    <source>
        <dbReference type="Proteomes" id="UP001295423"/>
    </source>
</evidence>
<dbReference type="AlphaFoldDB" id="A0AAD2GBS0"/>
<accession>A0AAD2GBS0</accession>
<name>A0AAD2GBS0_9STRA</name>
<proteinExistence type="predicted"/>
<dbReference type="Proteomes" id="UP001295423">
    <property type="component" value="Unassembled WGS sequence"/>
</dbReference>
<evidence type="ECO:0000256" key="1">
    <source>
        <dbReference type="SAM" id="Coils"/>
    </source>
</evidence>
<organism evidence="2 3">
    <name type="scientific">Cylindrotheca closterium</name>
    <dbReference type="NCBI Taxonomy" id="2856"/>
    <lineage>
        <taxon>Eukaryota</taxon>
        <taxon>Sar</taxon>
        <taxon>Stramenopiles</taxon>
        <taxon>Ochrophyta</taxon>
        <taxon>Bacillariophyta</taxon>
        <taxon>Bacillariophyceae</taxon>
        <taxon>Bacillariophycidae</taxon>
        <taxon>Bacillariales</taxon>
        <taxon>Bacillariaceae</taxon>
        <taxon>Cylindrotheca</taxon>
    </lineage>
</organism>
<keyword evidence="1" id="KW-0175">Coiled coil</keyword>
<keyword evidence="3" id="KW-1185">Reference proteome</keyword>
<protein>
    <submittedName>
        <fullName evidence="2">Uncharacterized protein</fullName>
    </submittedName>
</protein>
<evidence type="ECO:0000313" key="2">
    <source>
        <dbReference type="EMBL" id="CAJ1966573.1"/>
    </source>
</evidence>
<comment type="caution">
    <text evidence="2">The sequence shown here is derived from an EMBL/GenBank/DDBJ whole genome shotgun (WGS) entry which is preliminary data.</text>
</comment>
<reference evidence="2" key="1">
    <citation type="submission" date="2023-08" db="EMBL/GenBank/DDBJ databases">
        <authorList>
            <person name="Audoor S."/>
            <person name="Bilcke G."/>
        </authorList>
    </citation>
    <scope>NUCLEOTIDE SEQUENCE</scope>
</reference>
<dbReference type="EMBL" id="CAKOGP040002302">
    <property type="protein sequence ID" value="CAJ1966573.1"/>
    <property type="molecule type" value="Genomic_DNA"/>
</dbReference>
<feature type="coiled-coil region" evidence="1">
    <location>
        <begin position="45"/>
        <end position="72"/>
    </location>
</feature>